<evidence type="ECO:0000313" key="1">
    <source>
        <dbReference type="EMBL" id="KAJ7657515.1"/>
    </source>
</evidence>
<dbReference type="Proteomes" id="UP001221757">
    <property type="component" value="Unassembled WGS sequence"/>
</dbReference>
<comment type="caution">
    <text evidence="1">The sequence shown here is derived from an EMBL/GenBank/DDBJ whole genome shotgun (WGS) entry which is preliminary data.</text>
</comment>
<dbReference type="EMBL" id="JARKIE010000289">
    <property type="protein sequence ID" value="KAJ7657515.1"/>
    <property type="molecule type" value="Genomic_DNA"/>
</dbReference>
<sequence>MLKQHLSGNALDWYIQSVNSAHFSESEPMTFTDALCALHRCFVTTSNAQRATVAFDAVGPEGFAEMLIKRANQMAHIPGEFVLNQRFLAGIPQPIRYKLRVDRQMTAEYTPLETLRTNA</sequence>
<accession>A0AAD7CQ17</accession>
<gene>
    <name evidence="1" type="ORF">B0H17DRAFT_1213493</name>
</gene>
<reference evidence="1" key="1">
    <citation type="submission" date="2023-03" db="EMBL/GenBank/DDBJ databases">
        <title>Massive genome expansion in bonnet fungi (Mycena s.s.) driven by repeated elements and novel gene families across ecological guilds.</title>
        <authorList>
            <consortium name="Lawrence Berkeley National Laboratory"/>
            <person name="Harder C.B."/>
            <person name="Miyauchi S."/>
            <person name="Viragh M."/>
            <person name="Kuo A."/>
            <person name="Thoen E."/>
            <person name="Andreopoulos B."/>
            <person name="Lu D."/>
            <person name="Skrede I."/>
            <person name="Drula E."/>
            <person name="Henrissat B."/>
            <person name="Morin E."/>
            <person name="Kohler A."/>
            <person name="Barry K."/>
            <person name="LaButti K."/>
            <person name="Morin E."/>
            <person name="Salamov A."/>
            <person name="Lipzen A."/>
            <person name="Mereny Z."/>
            <person name="Hegedus B."/>
            <person name="Baldrian P."/>
            <person name="Stursova M."/>
            <person name="Weitz H."/>
            <person name="Taylor A."/>
            <person name="Grigoriev I.V."/>
            <person name="Nagy L.G."/>
            <person name="Martin F."/>
            <person name="Kauserud H."/>
        </authorList>
    </citation>
    <scope>NUCLEOTIDE SEQUENCE</scope>
    <source>
        <strain evidence="1">CBHHK067</strain>
    </source>
</reference>
<evidence type="ECO:0000313" key="2">
    <source>
        <dbReference type="Proteomes" id="UP001221757"/>
    </source>
</evidence>
<protein>
    <submittedName>
        <fullName evidence="1">Uncharacterized protein</fullName>
    </submittedName>
</protein>
<name>A0AAD7CQ17_MYCRO</name>
<keyword evidence="2" id="KW-1185">Reference proteome</keyword>
<proteinExistence type="predicted"/>
<organism evidence="1 2">
    <name type="scientific">Mycena rosella</name>
    <name type="common">Pink bonnet</name>
    <name type="synonym">Agaricus rosellus</name>
    <dbReference type="NCBI Taxonomy" id="1033263"/>
    <lineage>
        <taxon>Eukaryota</taxon>
        <taxon>Fungi</taxon>
        <taxon>Dikarya</taxon>
        <taxon>Basidiomycota</taxon>
        <taxon>Agaricomycotina</taxon>
        <taxon>Agaricomycetes</taxon>
        <taxon>Agaricomycetidae</taxon>
        <taxon>Agaricales</taxon>
        <taxon>Marasmiineae</taxon>
        <taxon>Mycenaceae</taxon>
        <taxon>Mycena</taxon>
    </lineage>
</organism>
<dbReference type="AlphaFoldDB" id="A0AAD7CQ17"/>